<gene>
    <name evidence="5" type="ORF">JRQ81_012275</name>
</gene>
<keyword evidence="2" id="KW-0064">Aspartyl protease</keyword>
<comment type="caution">
    <text evidence="5">The sequence shown here is derived from an EMBL/GenBank/DDBJ whole genome shotgun (WGS) entry which is preliminary data.</text>
</comment>
<dbReference type="InterPro" id="IPR021109">
    <property type="entry name" value="Peptidase_aspartic_dom_sf"/>
</dbReference>
<keyword evidence="1" id="KW-0645">Protease</keyword>
<name>A0A9Q0X5M9_9SAUR</name>
<evidence type="ECO:0000256" key="1">
    <source>
        <dbReference type="ARBA" id="ARBA00022670"/>
    </source>
</evidence>
<dbReference type="AlphaFoldDB" id="A0A9Q0X5M9"/>
<evidence type="ECO:0000259" key="4">
    <source>
        <dbReference type="PROSITE" id="PS50175"/>
    </source>
</evidence>
<accession>A0A9Q0X5M9</accession>
<dbReference type="SUPFAM" id="SSF50630">
    <property type="entry name" value="Acid proteases"/>
    <property type="match status" value="1"/>
</dbReference>
<dbReference type="InterPro" id="IPR001995">
    <property type="entry name" value="Peptidase_A2_cat"/>
</dbReference>
<keyword evidence="3" id="KW-0378">Hydrolase</keyword>
<dbReference type="PANTHER" id="PTHR19422:SF123">
    <property type="entry name" value="RT1 CLASS I, LOCUS CE15"/>
    <property type="match status" value="1"/>
</dbReference>
<dbReference type="InterPro" id="IPR018061">
    <property type="entry name" value="Retropepsins"/>
</dbReference>
<keyword evidence="6" id="KW-1185">Reference proteome</keyword>
<dbReference type="Proteomes" id="UP001142489">
    <property type="component" value="Unassembled WGS sequence"/>
</dbReference>
<feature type="domain" description="Peptidase A2" evidence="4">
    <location>
        <begin position="48"/>
        <end position="124"/>
    </location>
</feature>
<dbReference type="PROSITE" id="PS50175">
    <property type="entry name" value="ASP_PROT_RETROV"/>
    <property type="match status" value="1"/>
</dbReference>
<dbReference type="PANTHER" id="PTHR19422">
    <property type="entry name" value="GAG RETROVIRAL POLYPROTEIN"/>
    <property type="match status" value="1"/>
</dbReference>
<evidence type="ECO:0000313" key="6">
    <source>
        <dbReference type="Proteomes" id="UP001142489"/>
    </source>
</evidence>
<organism evidence="5 6">
    <name type="scientific">Phrynocephalus forsythii</name>
    <dbReference type="NCBI Taxonomy" id="171643"/>
    <lineage>
        <taxon>Eukaryota</taxon>
        <taxon>Metazoa</taxon>
        <taxon>Chordata</taxon>
        <taxon>Craniata</taxon>
        <taxon>Vertebrata</taxon>
        <taxon>Euteleostomi</taxon>
        <taxon>Lepidosauria</taxon>
        <taxon>Squamata</taxon>
        <taxon>Bifurcata</taxon>
        <taxon>Unidentata</taxon>
        <taxon>Episquamata</taxon>
        <taxon>Toxicofera</taxon>
        <taxon>Iguania</taxon>
        <taxon>Acrodonta</taxon>
        <taxon>Agamidae</taxon>
        <taxon>Agaminae</taxon>
        <taxon>Phrynocephalus</taxon>
    </lineage>
</organism>
<dbReference type="Gene3D" id="2.40.70.10">
    <property type="entry name" value="Acid Proteases"/>
    <property type="match status" value="1"/>
</dbReference>
<dbReference type="OrthoDB" id="9217944at2759"/>
<dbReference type="GO" id="GO:0006508">
    <property type="term" value="P:proteolysis"/>
    <property type="evidence" value="ECO:0007669"/>
    <property type="project" value="UniProtKB-KW"/>
</dbReference>
<dbReference type="Pfam" id="PF00077">
    <property type="entry name" value="RVP"/>
    <property type="match status" value="1"/>
</dbReference>
<evidence type="ECO:0000256" key="3">
    <source>
        <dbReference type="ARBA" id="ARBA00022801"/>
    </source>
</evidence>
<dbReference type="InterPro" id="IPR051592">
    <property type="entry name" value="HERV-K_Pro_peptidase_A2"/>
</dbReference>
<evidence type="ECO:0000313" key="5">
    <source>
        <dbReference type="EMBL" id="KAJ7303333.1"/>
    </source>
</evidence>
<dbReference type="GO" id="GO:0004190">
    <property type="term" value="F:aspartic-type endopeptidase activity"/>
    <property type="evidence" value="ECO:0007669"/>
    <property type="project" value="UniProtKB-KW"/>
</dbReference>
<evidence type="ECO:0000256" key="2">
    <source>
        <dbReference type="ARBA" id="ARBA00022750"/>
    </source>
</evidence>
<protein>
    <recommendedName>
        <fullName evidence="4">Peptidase A2 domain-containing protein</fullName>
    </recommendedName>
</protein>
<reference evidence="5" key="1">
    <citation type="journal article" date="2023" name="DNA Res.">
        <title>Chromosome-level genome assembly of Phrynocephalus forsythii using third-generation DNA sequencing and Hi-C analysis.</title>
        <authorList>
            <person name="Qi Y."/>
            <person name="Zhao W."/>
            <person name="Zhao Y."/>
            <person name="Niu C."/>
            <person name="Cao S."/>
            <person name="Zhang Y."/>
        </authorList>
    </citation>
    <scope>NUCLEOTIDE SEQUENCE</scope>
    <source>
        <tissue evidence="5">Muscle</tissue>
    </source>
</reference>
<dbReference type="EMBL" id="JAPFRF010000024">
    <property type="protein sequence ID" value="KAJ7303333.1"/>
    <property type="molecule type" value="Genomic_DNA"/>
</dbReference>
<proteinExistence type="predicted"/>
<sequence>MLQTLPAGESAAQLLFLPLTDSNWESSTATTIAKELPMLTFSVAGSSIVALMDTGADVSVISQKDCPSQWVIPPVADAIGIGDCMPARQSANLAGISDPDKPEVTFSTEPCGMSIPLTLGGKGLPERLGNTLHTKFTDKVTVTLEQPQTALPLKLLEKGLQSG</sequence>